<keyword evidence="1" id="KW-0732">Signal</keyword>
<dbReference type="AlphaFoldDB" id="A0A0A7EN50"/>
<dbReference type="Proteomes" id="UP000030341">
    <property type="component" value="Chromosome 2"/>
</dbReference>
<evidence type="ECO:0000256" key="1">
    <source>
        <dbReference type="SAM" id="SignalP"/>
    </source>
</evidence>
<feature type="signal peptide" evidence="1">
    <location>
        <begin position="1"/>
        <end position="19"/>
    </location>
</feature>
<sequence length="153" mass="17202">MMRYLVLLAGLAVSFFSQAHEVHASNIDVTVVENQVEVLQTTSVHDSQLIAKQLGAKGDSHQSTLAAMSTGWQIQSENGLCNLKKQAFRLTHHESQLQMRYLFNCEQDAATSLALPWFNLAPNDHFIIMKLTMNNQSETVIFQKQDLVIDLTI</sequence>
<reference evidence="2 3" key="1">
    <citation type="submission" date="2014-11" db="EMBL/GenBank/DDBJ databases">
        <title>Complete Genome Sequence of Pseudoalteromonas sp. Strain OCN003 Isolated from Kaneohe Bay, Oahu, Hawaii.</title>
        <authorList>
            <person name="Beurmann S."/>
            <person name="Videau P."/>
            <person name="Ushijima B."/>
            <person name="Smith A.M."/>
            <person name="Aeby G.S."/>
            <person name="Callahan S.M."/>
            <person name="Belcaid M."/>
        </authorList>
    </citation>
    <scope>NUCLEOTIDE SEQUENCE [LARGE SCALE GENOMIC DNA]</scope>
    <source>
        <strain evidence="2 3">OCN003</strain>
    </source>
</reference>
<dbReference type="RefSeq" id="WP_040136546.1">
    <property type="nucleotide sequence ID" value="NZ_CP009889.1"/>
</dbReference>
<evidence type="ECO:0000313" key="3">
    <source>
        <dbReference type="Proteomes" id="UP000030341"/>
    </source>
</evidence>
<dbReference type="eggNOG" id="ENOG5033WEG">
    <property type="taxonomic scope" value="Bacteria"/>
</dbReference>
<dbReference type="KEGG" id="pseo:OM33_21020"/>
<proteinExistence type="predicted"/>
<accession>A0A0A7EN50</accession>
<feature type="chain" id="PRO_5002028103" description="Orphan protein" evidence="1">
    <location>
        <begin position="20"/>
        <end position="153"/>
    </location>
</feature>
<evidence type="ECO:0008006" key="4">
    <source>
        <dbReference type="Google" id="ProtNLM"/>
    </source>
</evidence>
<keyword evidence="3" id="KW-1185">Reference proteome</keyword>
<name>A0A0A7EN50_9GAMM</name>
<dbReference type="HOGENOM" id="CLU_1711720_0_0_6"/>
<gene>
    <name evidence="2" type="ORF">OM33_21020</name>
</gene>
<evidence type="ECO:0000313" key="2">
    <source>
        <dbReference type="EMBL" id="AIY67501.1"/>
    </source>
</evidence>
<organism evidence="2 3">
    <name type="scientific">Pseudoalteromonas piratica</name>
    <dbReference type="NCBI Taxonomy" id="1348114"/>
    <lineage>
        <taxon>Bacteria</taxon>
        <taxon>Pseudomonadati</taxon>
        <taxon>Pseudomonadota</taxon>
        <taxon>Gammaproteobacteria</taxon>
        <taxon>Alteromonadales</taxon>
        <taxon>Pseudoalteromonadaceae</taxon>
        <taxon>Pseudoalteromonas</taxon>
    </lineage>
</organism>
<dbReference type="STRING" id="1348114.OM33_21020"/>
<protein>
    <recommendedName>
        <fullName evidence="4">Orphan protein</fullName>
    </recommendedName>
</protein>
<dbReference type="EMBL" id="CP009889">
    <property type="protein sequence ID" value="AIY67501.1"/>
    <property type="molecule type" value="Genomic_DNA"/>
</dbReference>
<dbReference type="OrthoDB" id="9909838at2"/>